<evidence type="ECO:0000313" key="1">
    <source>
        <dbReference type="EMBL" id="GIY49089.1"/>
    </source>
</evidence>
<accession>A0AAV4TV87</accession>
<dbReference type="Proteomes" id="UP001054945">
    <property type="component" value="Unassembled WGS sequence"/>
</dbReference>
<dbReference type="EMBL" id="BPLR01011794">
    <property type="protein sequence ID" value="GIY49089.1"/>
    <property type="molecule type" value="Genomic_DNA"/>
</dbReference>
<name>A0AAV4TV87_CAEEX</name>
<dbReference type="AlphaFoldDB" id="A0AAV4TV87"/>
<organism evidence="1 2">
    <name type="scientific">Caerostris extrusa</name>
    <name type="common">Bark spider</name>
    <name type="synonym">Caerostris bankana</name>
    <dbReference type="NCBI Taxonomy" id="172846"/>
    <lineage>
        <taxon>Eukaryota</taxon>
        <taxon>Metazoa</taxon>
        <taxon>Ecdysozoa</taxon>
        <taxon>Arthropoda</taxon>
        <taxon>Chelicerata</taxon>
        <taxon>Arachnida</taxon>
        <taxon>Araneae</taxon>
        <taxon>Araneomorphae</taxon>
        <taxon>Entelegynae</taxon>
        <taxon>Araneoidea</taxon>
        <taxon>Araneidae</taxon>
        <taxon>Caerostris</taxon>
    </lineage>
</organism>
<protein>
    <submittedName>
        <fullName evidence="1">Uncharacterized protein</fullName>
    </submittedName>
</protein>
<reference evidence="1 2" key="1">
    <citation type="submission" date="2021-06" db="EMBL/GenBank/DDBJ databases">
        <title>Caerostris extrusa draft genome.</title>
        <authorList>
            <person name="Kono N."/>
            <person name="Arakawa K."/>
        </authorList>
    </citation>
    <scope>NUCLEOTIDE SEQUENCE [LARGE SCALE GENOMIC DNA]</scope>
</reference>
<gene>
    <name evidence="1" type="ORF">CEXT_102631</name>
</gene>
<keyword evidence="2" id="KW-1185">Reference proteome</keyword>
<sequence>MLSGAFLRRIQSPSTLRTYPRHISSFAKGGNDLAVTAIKLALSGNQLPQSEIFSQFPPSRKTCFYLLRFNRRSTSFVWLIIKSSSQRNLLNIAKSHYEQTRAPLV</sequence>
<proteinExistence type="predicted"/>
<evidence type="ECO:0000313" key="2">
    <source>
        <dbReference type="Proteomes" id="UP001054945"/>
    </source>
</evidence>
<comment type="caution">
    <text evidence="1">The sequence shown here is derived from an EMBL/GenBank/DDBJ whole genome shotgun (WGS) entry which is preliminary data.</text>
</comment>